<sequence>MIQIVDKIELMILTGYTDAQASKLIRKAKQKLLQDGFEWYGNKKVGRVPLKTIEDILGVELSAKHDIINPVLEDTVNE</sequence>
<evidence type="ECO:0000313" key="2">
    <source>
        <dbReference type="Proteomes" id="UP000273998"/>
    </source>
</evidence>
<evidence type="ECO:0000313" key="1">
    <source>
        <dbReference type="EMBL" id="RSI54856.1"/>
    </source>
</evidence>
<dbReference type="RefSeq" id="WP_037604072.1">
    <property type="nucleotide sequence ID" value="NZ_CAJHJN010000002.1"/>
</dbReference>
<dbReference type="Pfam" id="PF11372">
    <property type="entry name" value="DUF3173"/>
    <property type="match status" value="1"/>
</dbReference>
<proteinExistence type="predicted"/>
<dbReference type="Proteomes" id="UP000273998">
    <property type="component" value="Unassembled WGS sequence"/>
</dbReference>
<dbReference type="AlphaFoldDB" id="A0AAX1Y9B1"/>
<evidence type="ECO:0008006" key="3">
    <source>
        <dbReference type="Google" id="ProtNLM"/>
    </source>
</evidence>
<name>A0AAX1Y9B1_STRSL</name>
<accession>A0AAX1Y9B1</accession>
<reference evidence="1 2" key="1">
    <citation type="submission" date="2018-11" db="EMBL/GenBank/DDBJ databases">
        <title>Species Designations Belie Phenotypic and Genotypic Heterogeneity in Oral Streptococci.</title>
        <authorList>
            <person name="Velsko I."/>
        </authorList>
    </citation>
    <scope>NUCLEOTIDE SEQUENCE [LARGE SCALE GENOMIC DNA]</scope>
    <source>
        <strain evidence="1 2">BCC42</strain>
    </source>
</reference>
<protein>
    <recommendedName>
        <fullName evidence="3">DUF3173 domain-containing protein</fullName>
    </recommendedName>
</protein>
<gene>
    <name evidence="1" type="ORF">D8867_08780</name>
</gene>
<comment type="caution">
    <text evidence="1">The sequence shown here is derived from an EMBL/GenBank/DDBJ whole genome shotgun (WGS) entry which is preliminary data.</text>
</comment>
<dbReference type="InterPro" id="IPR021512">
    <property type="entry name" value="DUF3173"/>
</dbReference>
<organism evidence="1 2">
    <name type="scientific">Streptococcus salivarius</name>
    <dbReference type="NCBI Taxonomy" id="1304"/>
    <lineage>
        <taxon>Bacteria</taxon>
        <taxon>Bacillati</taxon>
        <taxon>Bacillota</taxon>
        <taxon>Bacilli</taxon>
        <taxon>Lactobacillales</taxon>
        <taxon>Streptococcaceae</taxon>
        <taxon>Streptococcus</taxon>
    </lineage>
</organism>
<dbReference type="EMBL" id="RJNF01000027">
    <property type="protein sequence ID" value="RSI54856.1"/>
    <property type="molecule type" value="Genomic_DNA"/>
</dbReference>